<sequence>MARIDPDPMADAPKPVYFATPAAWRAWLEEHHARETELLVGFHKVGSGRPSMSWPESVDEALCFGWIDGVRRSVDAARYTIRFSVRRPSSIWSRINLAKAEALIASGRMQPAGLAAYERRRPDRSGVYSFERDHAQLGRDAELQFKAQPRAWAFFSRQAPSYRRTAAWWVISAKRAETRDRRLERLIAASAGGRRLF</sequence>
<dbReference type="EMBL" id="MLJW01000114">
    <property type="protein sequence ID" value="OIQ98814.1"/>
    <property type="molecule type" value="Genomic_DNA"/>
</dbReference>
<evidence type="ECO:0000313" key="1">
    <source>
        <dbReference type="EMBL" id="OIQ98814.1"/>
    </source>
</evidence>
<gene>
    <name evidence="1" type="ORF">GALL_191800</name>
</gene>
<protein>
    <recommendedName>
        <fullName evidence="2">Bacteriocin-protection protein</fullName>
    </recommendedName>
</protein>
<accession>A0A1J5RS59</accession>
<dbReference type="AlphaFoldDB" id="A0A1J5RS59"/>
<evidence type="ECO:0008006" key="2">
    <source>
        <dbReference type="Google" id="ProtNLM"/>
    </source>
</evidence>
<dbReference type="Pfam" id="PF13376">
    <property type="entry name" value="OmdA"/>
    <property type="match status" value="1"/>
</dbReference>
<name>A0A1J5RS59_9ZZZZ</name>
<comment type="caution">
    <text evidence="1">The sequence shown here is derived from an EMBL/GenBank/DDBJ whole genome shotgun (WGS) entry which is preliminary data.</text>
</comment>
<reference evidence="1" key="1">
    <citation type="submission" date="2016-10" db="EMBL/GenBank/DDBJ databases">
        <title>Sequence of Gallionella enrichment culture.</title>
        <authorList>
            <person name="Poehlein A."/>
            <person name="Muehling M."/>
            <person name="Daniel R."/>
        </authorList>
    </citation>
    <scope>NUCLEOTIDE SEQUENCE</scope>
</reference>
<organism evidence="1">
    <name type="scientific">mine drainage metagenome</name>
    <dbReference type="NCBI Taxonomy" id="410659"/>
    <lineage>
        <taxon>unclassified sequences</taxon>
        <taxon>metagenomes</taxon>
        <taxon>ecological metagenomes</taxon>
    </lineage>
</organism>
<proteinExistence type="predicted"/>